<dbReference type="CDD" id="cd10017">
    <property type="entry name" value="B3_DNA"/>
    <property type="match status" value="1"/>
</dbReference>
<keyword evidence="3" id="KW-0238">DNA-binding</keyword>
<dbReference type="InterPro" id="IPR039218">
    <property type="entry name" value="REM_fam"/>
</dbReference>
<protein>
    <recommendedName>
        <fullName evidence="6">TF-B3 domain-containing protein</fullName>
    </recommendedName>
</protein>
<comment type="caution">
    <text evidence="7">The sequence shown here is derived from an EMBL/GenBank/DDBJ whole genome shotgun (WGS) entry which is preliminary data.</text>
</comment>
<dbReference type="SUPFAM" id="SSF101936">
    <property type="entry name" value="DNA-binding pseudobarrel domain"/>
    <property type="match status" value="1"/>
</dbReference>
<dbReference type="PANTHER" id="PTHR31674">
    <property type="entry name" value="B3 DOMAIN-CONTAINING PROTEIN REM-LIKE 3-RELATED"/>
    <property type="match status" value="1"/>
</dbReference>
<dbReference type="Proteomes" id="UP001291623">
    <property type="component" value="Unassembled WGS sequence"/>
</dbReference>
<dbReference type="Pfam" id="PF02362">
    <property type="entry name" value="B3"/>
    <property type="match status" value="1"/>
</dbReference>
<sequence length="216" mass="24857">MKEKWNLRFPSLMKVTVTENMQIEEEEEGKEENSKKFEFNDKPNPFIMSSSKAFPNAEEAATHNPFGKSHFVFTVKPYCLTNGYLGLCAMNCVTDKPSPNIRSSNKSFPHAEAATHKPFDYSHFVCTVRPYCLSYDLLCIPRNFARANGLMNKKCDLIIRDERQMSWSLRLCCFGTGVCIKGGWHEFRDTNCLKKGDRVMFEVVTNGEKPIWQFHG</sequence>
<comment type="subcellular location">
    <subcellularLocation>
        <location evidence="1">Nucleus</location>
    </subcellularLocation>
</comment>
<evidence type="ECO:0000256" key="3">
    <source>
        <dbReference type="ARBA" id="ARBA00023125"/>
    </source>
</evidence>
<proteinExistence type="predicted"/>
<evidence type="ECO:0000256" key="4">
    <source>
        <dbReference type="ARBA" id="ARBA00023163"/>
    </source>
</evidence>
<keyword evidence="8" id="KW-1185">Reference proteome</keyword>
<evidence type="ECO:0000313" key="7">
    <source>
        <dbReference type="EMBL" id="KAK4374090.1"/>
    </source>
</evidence>
<feature type="domain" description="TF-B3" evidence="6">
    <location>
        <begin position="123"/>
        <end position="216"/>
    </location>
</feature>
<dbReference type="Gene3D" id="2.40.330.10">
    <property type="entry name" value="DNA-binding pseudobarrel domain"/>
    <property type="match status" value="1"/>
</dbReference>
<evidence type="ECO:0000259" key="6">
    <source>
        <dbReference type="PROSITE" id="PS50863"/>
    </source>
</evidence>
<keyword evidence="2" id="KW-0805">Transcription regulation</keyword>
<dbReference type="SMART" id="SM01019">
    <property type="entry name" value="B3"/>
    <property type="match status" value="1"/>
</dbReference>
<evidence type="ECO:0000256" key="1">
    <source>
        <dbReference type="ARBA" id="ARBA00004123"/>
    </source>
</evidence>
<dbReference type="GO" id="GO:0005634">
    <property type="term" value="C:nucleus"/>
    <property type="evidence" value="ECO:0007669"/>
    <property type="project" value="UniProtKB-SubCell"/>
</dbReference>
<dbReference type="PANTHER" id="PTHR31674:SF84">
    <property type="entry name" value="B3 DOMAIN-CONTAINING PROTEIN REM17-LIKE"/>
    <property type="match status" value="1"/>
</dbReference>
<dbReference type="AlphaFoldDB" id="A0AAE1SQQ7"/>
<evidence type="ECO:0000256" key="2">
    <source>
        <dbReference type="ARBA" id="ARBA00023015"/>
    </source>
</evidence>
<organism evidence="7 8">
    <name type="scientific">Anisodus tanguticus</name>
    <dbReference type="NCBI Taxonomy" id="243964"/>
    <lineage>
        <taxon>Eukaryota</taxon>
        <taxon>Viridiplantae</taxon>
        <taxon>Streptophyta</taxon>
        <taxon>Embryophyta</taxon>
        <taxon>Tracheophyta</taxon>
        <taxon>Spermatophyta</taxon>
        <taxon>Magnoliopsida</taxon>
        <taxon>eudicotyledons</taxon>
        <taxon>Gunneridae</taxon>
        <taxon>Pentapetalae</taxon>
        <taxon>asterids</taxon>
        <taxon>lamiids</taxon>
        <taxon>Solanales</taxon>
        <taxon>Solanaceae</taxon>
        <taxon>Solanoideae</taxon>
        <taxon>Hyoscyameae</taxon>
        <taxon>Anisodus</taxon>
    </lineage>
</organism>
<name>A0AAE1SQQ7_9SOLA</name>
<keyword evidence="5" id="KW-0539">Nucleus</keyword>
<evidence type="ECO:0000256" key="5">
    <source>
        <dbReference type="ARBA" id="ARBA00023242"/>
    </source>
</evidence>
<gene>
    <name evidence="7" type="ORF">RND71_004767</name>
</gene>
<keyword evidence="4" id="KW-0804">Transcription</keyword>
<reference evidence="7" key="1">
    <citation type="submission" date="2023-12" db="EMBL/GenBank/DDBJ databases">
        <title>Genome assembly of Anisodus tanguticus.</title>
        <authorList>
            <person name="Wang Y.-J."/>
        </authorList>
    </citation>
    <scope>NUCLEOTIDE SEQUENCE</scope>
    <source>
        <strain evidence="7">KB-2021</strain>
        <tissue evidence="7">Leaf</tissue>
    </source>
</reference>
<dbReference type="EMBL" id="JAVYJV010000003">
    <property type="protein sequence ID" value="KAK4374090.1"/>
    <property type="molecule type" value="Genomic_DNA"/>
</dbReference>
<dbReference type="GO" id="GO:0003677">
    <property type="term" value="F:DNA binding"/>
    <property type="evidence" value="ECO:0007669"/>
    <property type="project" value="UniProtKB-KW"/>
</dbReference>
<dbReference type="InterPro" id="IPR015300">
    <property type="entry name" value="DNA-bd_pseudobarrel_sf"/>
</dbReference>
<dbReference type="InterPro" id="IPR003340">
    <property type="entry name" value="B3_DNA-bd"/>
</dbReference>
<dbReference type="PROSITE" id="PS50863">
    <property type="entry name" value="B3"/>
    <property type="match status" value="1"/>
</dbReference>
<accession>A0AAE1SQQ7</accession>
<evidence type="ECO:0000313" key="8">
    <source>
        <dbReference type="Proteomes" id="UP001291623"/>
    </source>
</evidence>